<sequence length="136" mass="15045">MWVKAVKSFGGKVSMRQGQEMELEENDTLKDLLEAGYVTKIMGQVQTEPDKGKEKSVENQNSNADDSEDQGRDEAERKAGYLDEADLEEMSAADLKKLAKEMGISTAGTKKEIIQRMIEVEVEIGPEAEGDACENQ</sequence>
<keyword evidence="4" id="KW-1185">Reference proteome</keyword>
<dbReference type="SUPFAM" id="SSF68906">
    <property type="entry name" value="SAP domain"/>
    <property type="match status" value="1"/>
</dbReference>
<dbReference type="InterPro" id="IPR036361">
    <property type="entry name" value="SAP_dom_sf"/>
</dbReference>
<evidence type="ECO:0000313" key="4">
    <source>
        <dbReference type="Proteomes" id="UP000729290"/>
    </source>
</evidence>
<feature type="domain" description="SAP" evidence="2">
    <location>
        <begin position="87"/>
        <end position="121"/>
    </location>
</feature>
<evidence type="ECO:0000259" key="2">
    <source>
        <dbReference type="PROSITE" id="PS50800"/>
    </source>
</evidence>
<proteinExistence type="predicted"/>
<dbReference type="PROSITE" id="PS50800">
    <property type="entry name" value="SAP"/>
    <property type="match status" value="1"/>
</dbReference>
<organism evidence="3 4">
    <name type="scientific">Anaerotignum lactatifermentans</name>
    <dbReference type="NCBI Taxonomy" id="160404"/>
    <lineage>
        <taxon>Bacteria</taxon>
        <taxon>Bacillati</taxon>
        <taxon>Bacillota</taxon>
        <taxon>Clostridia</taxon>
        <taxon>Lachnospirales</taxon>
        <taxon>Anaerotignaceae</taxon>
        <taxon>Anaerotignum</taxon>
    </lineage>
</organism>
<reference evidence="3 4" key="1">
    <citation type="journal article" date="2021" name="Sci. Rep.">
        <title>The distribution of antibiotic resistance genes in chicken gut microbiota commensals.</title>
        <authorList>
            <person name="Juricova H."/>
            <person name="Matiasovicova J."/>
            <person name="Kubasova T."/>
            <person name="Cejkova D."/>
            <person name="Rychlik I."/>
        </authorList>
    </citation>
    <scope>NUCLEOTIDE SEQUENCE [LARGE SCALE GENOMIC DNA]</scope>
    <source>
        <strain evidence="3 4">An431b</strain>
    </source>
</reference>
<name>A0ABS2GBP7_9FIRM</name>
<dbReference type="Pfam" id="PF02037">
    <property type="entry name" value="SAP"/>
    <property type="match status" value="1"/>
</dbReference>
<dbReference type="EMBL" id="JACSNV010000017">
    <property type="protein sequence ID" value="MBM6878602.1"/>
    <property type="molecule type" value="Genomic_DNA"/>
</dbReference>
<evidence type="ECO:0000313" key="3">
    <source>
        <dbReference type="EMBL" id="MBM6878602.1"/>
    </source>
</evidence>
<feature type="compositionally biased region" description="Basic and acidic residues" evidence="1">
    <location>
        <begin position="69"/>
        <end position="81"/>
    </location>
</feature>
<evidence type="ECO:0000256" key="1">
    <source>
        <dbReference type="SAM" id="MobiDB-lite"/>
    </source>
</evidence>
<accession>A0ABS2GBP7</accession>
<dbReference type="RefSeq" id="WP_205134279.1">
    <property type="nucleotide sequence ID" value="NZ_JACSNT010000015.1"/>
</dbReference>
<feature type="region of interest" description="Disordered" evidence="1">
    <location>
        <begin position="43"/>
        <end position="86"/>
    </location>
</feature>
<comment type="caution">
    <text evidence="3">The sequence shown here is derived from an EMBL/GenBank/DDBJ whole genome shotgun (WGS) entry which is preliminary data.</text>
</comment>
<dbReference type="SMART" id="SM00513">
    <property type="entry name" value="SAP"/>
    <property type="match status" value="1"/>
</dbReference>
<gene>
    <name evidence="3" type="ORF">H9X83_10605</name>
</gene>
<protein>
    <recommendedName>
        <fullName evidence="2">SAP domain-containing protein</fullName>
    </recommendedName>
</protein>
<dbReference type="InterPro" id="IPR003034">
    <property type="entry name" value="SAP_dom"/>
</dbReference>
<dbReference type="Proteomes" id="UP000729290">
    <property type="component" value="Unassembled WGS sequence"/>
</dbReference>
<feature type="compositionally biased region" description="Basic and acidic residues" evidence="1">
    <location>
        <begin position="48"/>
        <end position="57"/>
    </location>
</feature>
<dbReference type="Gene3D" id="1.10.720.30">
    <property type="entry name" value="SAP domain"/>
    <property type="match status" value="1"/>
</dbReference>